<evidence type="ECO:0000256" key="2">
    <source>
        <dbReference type="ARBA" id="ARBA00004496"/>
    </source>
</evidence>
<dbReference type="GO" id="GO:0005524">
    <property type="term" value="F:ATP binding"/>
    <property type="evidence" value="ECO:0007669"/>
    <property type="project" value="UniProtKB-KW"/>
</dbReference>
<feature type="domain" description="NB-ARC" evidence="11">
    <location>
        <begin position="553"/>
        <end position="725"/>
    </location>
</feature>
<keyword evidence="15" id="KW-1185">Reference proteome</keyword>
<protein>
    <recommendedName>
        <fullName evidence="16">NB-ARC domain-containing protein</fullName>
    </recommendedName>
</protein>
<dbReference type="Gene3D" id="1.10.8.430">
    <property type="entry name" value="Helical domain of apoptotic protease-activating factors"/>
    <property type="match status" value="2"/>
</dbReference>
<dbReference type="OrthoDB" id="1478287at2759"/>
<dbReference type="InterPro" id="IPR036388">
    <property type="entry name" value="WH-like_DNA-bd_sf"/>
</dbReference>
<evidence type="ECO:0000256" key="7">
    <source>
        <dbReference type="ARBA" id="ARBA00022737"/>
    </source>
</evidence>
<evidence type="ECO:0000256" key="3">
    <source>
        <dbReference type="ARBA" id="ARBA00008894"/>
    </source>
</evidence>
<dbReference type="FunFam" id="3.40.50.300:FF:001091">
    <property type="entry name" value="Probable disease resistance protein At1g61300"/>
    <property type="match status" value="2"/>
</dbReference>
<dbReference type="EMBL" id="SZYD01000018">
    <property type="protein sequence ID" value="KAD2804415.1"/>
    <property type="molecule type" value="Genomic_DNA"/>
</dbReference>
<evidence type="ECO:0000256" key="4">
    <source>
        <dbReference type="ARBA" id="ARBA00022490"/>
    </source>
</evidence>
<proteinExistence type="inferred from homology"/>
<reference evidence="14 15" key="1">
    <citation type="submission" date="2019-05" db="EMBL/GenBank/DDBJ databases">
        <title>Mikania micrantha, genome provides insights into the molecular mechanism of rapid growth.</title>
        <authorList>
            <person name="Liu B."/>
        </authorList>
    </citation>
    <scope>NUCLEOTIDE SEQUENCE [LARGE SCALE GENOMIC DNA]</scope>
    <source>
        <strain evidence="14">NLD-2019</strain>
        <tissue evidence="14">Leaf</tissue>
    </source>
</reference>
<keyword evidence="6" id="KW-0381">Hypersensitive response</keyword>
<keyword evidence="4" id="KW-0963">Cytoplasm</keyword>
<gene>
    <name evidence="14" type="ORF">E3N88_37792</name>
</gene>
<evidence type="ECO:0000256" key="8">
    <source>
        <dbReference type="ARBA" id="ARBA00022741"/>
    </source>
</evidence>
<keyword evidence="7" id="KW-0677">Repeat</keyword>
<evidence type="ECO:0000256" key="9">
    <source>
        <dbReference type="ARBA" id="ARBA00022821"/>
    </source>
</evidence>
<name>A0A5N6LSZ8_9ASTR</name>
<organism evidence="14 15">
    <name type="scientific">Mikania micrantha</name>
    <name type="common">bitter vine</name>
    <dbReference type="NCBI Taxonomy" id="192012"/>
    <lineage>
        <taxon>Eukaryota</taxon>
        <taxon>Viridiplantae</taxon>
        <taxon>Streptophyta</taxon>
        <taxon>Embryophyta</taxon>
        <taxon>Tracheophyta</taxon>
        <taxon>Spermatophyta</taxon>
        <taxon>Magnoliopsida</taxon>
        <taxon>eudicotyledons</taxon>
        <taxon>Gunneridae</taxon>
        <taxon>Pentapetalae</taxon>
        <taxon>asterids</taxon>
        <taxon>campanulids</taxon>
        <taxon>Asterales</taxon>
        <taxon>Asteraceae</taxon>
        <taxon>Asteroideae</taxon>
        <taxon>Heliantheae alliance</taxon>
        <taxon>Eupatorieae</taxon>
        <taxon>Mikania</taxon>
    </lineage>
</organism>
<keyword evidence="9" id="KW-0611">Plant defense</keyword>
<dbReference type="SUPFAM" id="SSF52058">
    <property type="entry name" value="L domain-like"/>
    <property type="match status" value="1"/>
</dbReference>
<evidence type="ECO:0000313" key="14">
    <source>
        <dbReference type="EMBL" id="KAD2804415.1"/>
    </source>
</evidence>
<sequence length="1296" mass="149661">MADAISPLLAELLFEIRKYNRLKGDPSLELRYYKRGLCDIFQDLLKHLRSMMQGYVNEEIKVMFSEMEFEIDRVYNHRFERPLMANIIFMNCEKLFGIRYGSNAEGEETVVGFDKETETLLDLLTATCTRQLQVFSIAGMAGLGKTTLARKLYTDPLIDYTFDFRAWICVSQTYIKRDLLLGILGSFITDLTDETYQMSDQHLGEKLYRLLKGRKYLVVLDDIWDCKIWNELRIYFPDDKVGSRVLFTSRDIELSSHIQPAKHTHVLRLRNNYESWAIFQNKVFRTRVCPPWLIKYADVIIRKCEGLPLAIVITSGLLKNDFSKAWWLQIFVSLHSFMQSDPSQYMDSLDLSYNHLPPHLRHCFVFVGVFPEDYDIPVTKLIWLWIAQGLIHETESRILEDVAEDVFQDLIKRSLLMIAKKRADGGLSFSMAHLMEDVLRQHDSLHSKLDFYSHRAEEDGMSSSAIETEGKGSGFRLIPYEQMIARQDFGTNTSRPRRFGWLDIVAQISALYMANAIAPILKKLLYEIHYYNRFTEIRNMSNVEGEETVVGFDDEMETLLDQLTTTCTKQLQVLSIAGMAGLGKTTLARKLYMDPLIDYTFDFRAWICVSQTYLKRDLLLGILSSFITDPTDETYQMSDQHLGEKLYRLLKGRKYLVVLDDIWDCKIWNELRIYFPDDKVGSRVLFTSRDIELSSHVQAAKPAHVLRLRTEDESWAIFLKKVFRTGFCPPWLKEYADVIIRKCEGLPLAIVITAGLLKNNFSNAWWLDISSSLLSFMQSDPRQYMYSLALCYNHLPPHLRHCYVFVGVFPENYDIPVTKLIWLWIAQGLVHETESRILEDVAEDVFQDLIKRSLLMIAKKRADGRIKTCRIHDLLRDLCLKKANEENFSQQIYINPHAPTSLGTITNMLHNMSINPPELYFTFPLSRNKYMNPHAATSSGTITNTRQSMSINPIKLLSSEFCYPYEFGELLQKGVSLDTERYQTLRILDVESVLIPLFPSYITKLVNLRYLAVQAHDGNPTTSISSLAHLQMLIISSRKNIVVPKTIWSMVNLRHLYIKTGENLIEDPCFVQETDKDSSSSGLASLQTLSQVSARSCENIFSATPNLRKLGFCGPLVSSQGEIEFPNIRSLQQLQKLKLLNTIPYGKPIRLLNTMIFPEKLKKLTLSNTCMDWEDMWVISLLSNLEVLKLKFHACIGDTWETSDAEFKQLKILKLKGLNLKQWVCWRENFPGLQRLVVHQCLKLDSIPSDLGKIITLEVIEVQWCSNLAQVSALEIQKEHEREGNFFLKVHASNNH</sequence>
<dbReference type="Pfam" id="PF00931">
    <property type="entry name" value="NB-ARC"/>
    <property type="match status" value="2"/>
</dbReference>
<dbReference type="GO" id="GO:0009626">
    <property type="term" value="P:plant-type hypersensitive response"/>
    <property type="evidence" value="ECO:0007669"/>
    <property type="project" value="UniProtKB-KW"/>
</dbReference>
<dbReference type="GO" id="GO:0043531">
    <property type="term" value="F:ADP binding"/>
    <property type="evidence" value="ECO:0007669"/>
    <property type="project" value="InterPro"/>
</dbReference>
<dbReference type="Proteomes" id="UP000326396">
    <property type="component" value="Linkage Group LG8"/>
</dbReference>
<feature type="domain" description="Disease resistance R13L4/SHOC-2-like LRR" evidence="13">
    <location>
        <begin position="978"/>
        <end position="1239"/>
    </location>
</feature>
<keyword evidence="10" id="KW-0067">ATP-binding</keyword>
<dbReference type="FunFam" id="1.10.10.10:FF:000322">
    <property type="entry name" value="Probable disease resistance protein At1g63360"/>
    <property type="match status" value="2"/>
</dbReference>
<keyword evidence="5" id="KW-0433">Leucine-rich repeat</keyword>
<dbReference type="Gene3D" id="3.80.10.10">
    <property type="entry name" value="Ribonuclease Inhibitor"/>
    <property type="match status" value="1"/>
</dbReference>
<dbReference type="Gene3D" id="1.10.10.10">
    <property type="entry name" value="Winged helix-like DNA-binding domain superfamily/Winged helix DNA-binding domain"/>
    <property type="match status" value="2"/>
</dbReference>
<dbReference type="Gene3D" id="3.40.50.300">
    <property type="entry name" value="P-loop containing nucleotide triphosphate hydrolases"/>
    <property type="match status" value="2"/>
</dbReference>
<evidence type="ECO:0000313" key="15">
    <source>
        <dbReference type="Proteomes" id="UP000326396"/>
    </source>
</evidence>
<feature type="domain" description="NB-ARC" evidence="11">
    <location>
        <begin position="115"/>
        <end position="288"/>
    </location>
</feature>
<feature type="domain" description="Disease resistance protein winged helix" evidence="12">
    <location>
        <begin position="369"/>
        <end position="438"/>
    </location>
</feature>
<dbReference type="InterPro" id="IPR055414">
    <property type="entry name" value="LRR_R13L4/SHOC2-like"/>
</dbReference>
<keyword evidence="8" id="KW-0547">Nucleotide-binding</keyword>
<comment type="function">
    <text evidence="1">Confers resistance to late blight (Phytophthora infestans) races carrying the avirulence gene Avr1. Resistance proteins guard the plant against pathogens that contain an appropriate avirulence protein via an indirect interaction with this avirulence protein. That triggers a defense system including the hypersensitive response, which restricts the pathogen growth.</text>
</comment>
<evidence type="ECO:0000259" key="13">
    <source>
        <dbReference type="Pfam" id="PF23598"/>
    </source>
</evidence>
<dbReference type="GO" id="GO:0051607">
    <property type="term" value="P:defense response to virus"/>
    <property type="evidence" value="ECO:0007669"/>
    <property type="project" value="UniProtKB-ARBA"/>
</dbReference>
<dbReference type="Pfam" id="PF23598">
    <property type="entry name" value="LRR_14"/>
    <property type="match status" value="1"/>
</dbReference>
<comment type="caution">
    <text evidence="14">The sequence shown here is derived from an EMBL/GenBank/DDBJ whole genome shotgun (WGS) entry which is preliminary data.</text>
</comment>
<dbReference type="SUPFAM" id="SSF52540">
    <property type="entry name" value="P-loop containing nucleoside triphosphate hydrolases"/>
    <property type="match status" value="2"/>
</dbReference>
<evidence type="ECO:0008006" key="16">
    <source>
        <dbReference type="Google" id="ProtNLM"/>
    </source>
</evidence>
<dbReference type="PANTHER" id="PTHR23155:SF1152">
    <property type="entry name" value="AAA+ ATPASE DOMAIN-CONTAINING PROTEIN"/>
    <property type="match status" value="1"/>
</dbReference>
<evidence type="ECO:0000259" key="11">
    <source>
        <dbReference type="Pfam" id="PF00931"/>
    </source>
</evidence>
<dbReference type="InterPro" id="IPR058922">
    <property type="entry name" value="WHD_DRP"/>
</dbReference>
<accession>A0A5N6LSZ8</accession>
<evidence type="ECO:0000256" key="10">
    <source>
        <dbReference type="ARBA" id="ARBA00022840"/>
    </source>
</evidence>
<dbReference type="InterPro" id="IPR042197">
    <property type="entry name" value="Apaf_helical"/>
</dbReference>
<comment type="similarity">
    <text evidence="3">Belongs to the disease resistance NB-LRR family.</text>
</comment>
<evidence type="ECO:0000256" key="5">
    <source>
        <dbReference type="ARBA" id="ARBA00022614"/>
    </source>
</evidence>
<dbReference type="PRINTS" id="PR00364">
    <property type="entry name" value="DISEASERSIST"/>
</dbReference>
<comment type="subcellular location">
    <subcellularLocation>
        <location evidence="2">Cytoplasm</location>
    </subcellularLocation>
</comment>
<evidence type="ECO:0000259" key="12">
    <source>
        <dbReference type="Pfam" id="PF23559"/>
    </source>
</evidence>
<dbReference type="InterPro" id="IPR027417">
    <property type="entry name" value="P-loop_NTPase"/>
</dbReference>
<evidence type="ECO:0000256" key="6">
    <source>
        <dbReference type="ARBA" id="ARBA00022667"/>
    </source>
</evidence>
<evidence type="ECO:0000256" key="1">
    <source>
        <dbReference type="ARBA" id="ARBA00002074"/>
    </source>
</evidence>
<dbReference type="InterPro" id="IPR002182">
    <property type="entry name" value="NB-ARC"/>
</dbReference>
<dbReference type="InterPro" id="IPR032675">
    <property type="entry name" value="LRR_dom_sf"/>
</dbReference>
<dbReference type="InterPro" id="IPR044974">
    <property type="entry name" value="Disease_R_plants"/>
</dbReference>
<feature type="domain" description="Disease resistance protein winged helix" evidence="12">
    <location>
        <begin position="808"/>
        <end position="879"/>
    </location>
</feature>
<dbReference type="Pfam" id="PF23559">
    <property type="entry name" value="WHD_DRP"/>
    <property type="match status" value="2"/>
</dbReference>
<dbReference type="PANTHER" id="PTHR23155">
    <property type="entry name" value="DISEASE RESISTANCE PROTEIN RP"/>
    <property type="match status" value="1"/>
</dbReference>